<dbReference type="Ensembl" id="ENSNMLT00000007241.1">
    <property type="protein sequence ID" value="ENSNMLP00000006329.1"/>
    <property type="gene ID" value="ENSNMLG00000004609.1"/>
</dbReference>
<evidence type="ECO:0000313" key="5">
    <source>
        <dbReference type="Ensembl" id="ENSNMLP00000006329.1"/>
    </source>
</evidence>
<evidence type="ECO:0000256" key="3">
    <source>
        <dbReference type="SAM" id="SignalP"/>
    </source>
</evidence>
<protein>
    <recommendedName>
        <fullName evidence="4">SUEL-type lectin domain-containing protein</fullName>
    </recommendedName>
</protein>
<dbReference type="InterPro" id="IPR000922">
    <property type="entry name" value="Lectin_gal-bd_dom"/>
</dbReference>
<reference evidence="5" key="2">
    <citation type="submission" date="2025-09" db="UniProtKB">
        <authorList>
            <consortium name="Ensembl"/>
        </authorList>
    </citation>
    <scope>IDENTIFICATION</scope>
</reference>
<evidence type="ECO:0000313" key="6">
    <source>
        <dbReference type="Proteomes" id="UP000694523"/>
    </source>
</evidence>
<keyword evidence="6" id="KW-1185">Reference proteome</keyword>
<feature type="signal peptide" evidence="3">
    <location>
        <begin position="1"/>
        <end position="21"/>
    </location>
</feature>
<accession>A0A8C6SHG4</accession>
<dbReference type="PROSITE" id="PS50228">
    <property type="entry name" value="SUEL_LECTIN"/>
    <property type="match status" value="1"/>
</dbReference>
<evidence type="ECO:0000256" key="2">
    <source>
        <dbReference type="ARBA" id="ARBA00022737"/>
    </source>
</evidence>
<feature type="chain" id="PRO_5034328403" description="SUEL-type lectin domain-containing protein" evidence="3">
    <location>
        <begin position="22"/>
        <end position="145"/>
    </location>
</feature>
<name>A0A8C6SHG4_9GOBI</name>
<dbReference type="Gene3D" id="2.60.120.740">
    <property type="match status" value="1"/>
</dbReference>
<keyword evidence="2" id="KW-0677">Repeat</keyword>
<evidence type="ECO:0000259" key="4">
    <source>
        <dbReference type="PROSITE" id="PS50228"/>
    </source>
</evidence>
<dbReference type="Pfam" id="PF02140">
    <property type="entry name" value="SUEL_Lectin"/>
    <property type="match status" value="1"/>
</dbReference>
<dbReference type="AlphaFoldDB" id="A0A8C6SHG4"/>
<proteinExistence type="predicted"/>
<reference evidence="5" key="1">
    <citation type="submission" date="2025-08" db="UniProtKB">
        <authorList>
            <consortium name="Ensembl"/>
        </authorList>
    </citation>
    <scope>IDENTIFICATION</scope>
</reference>
<dbReference type="GO" id="GO:0030246">
    <property type="term" value="F:carbohydrate binding"/>
    <property type="evidence" value="ECO:0007669"/>
    <property type="project" value="UniProtKB-KW"/>
</dbReference>
<dbReference type="InterPro" id="IPR043159">
    <property type="entry name" value="Lectin_gal-bd_sf"/>
</dbReference>
<keyword evidence="1" id="KW-0430">Lectin</keyword>
<dbReference type="PANTHER" id="PTHR46780">
    <property type="entry name" value="PROTEIN EVA-1"/>
    <property type="match status" value="1"/>
</dbReference>
<dbReference type="Proteomes" id="UP000694523">
    <property type="component" value="Unplaced"/>
</dbReference>
<feature type="domain" description="SUEL-type lectin" evidence="4">
    <location>
        <begin position="56"/>
        <end position="136"/>
    </location>
</feature>
<organism evidence="5 6">
    <name type="scientific">Neogobius melanostomus</name>
    <name type="common">round goby</name>
    <dbReference type="NCBI Taxonomy" id="47308"/>
    <lineage>
        <taxon>Eukaryota</taxon>
        <taxon>Metazoa</taxon>
        <taxon>Chordata</taxon>
        <taxon>Craniata</taxon>
        <taxon>Vertebrata</taxon>
        <taxon>Euteleostomi</taxon>
        <taxon>Actinopterygii</taxon>
        <taxon>Neopterygii</taxon>
        <taxon>Teleostei</taxon>
        <taxon>Neoteleostei</taxon>
        <taxon>Acanthomorphata</taxon>
        <taxon>Gobiaria</taxon>
        <taxon>Gobiiformes</taxon>
        <taxon>Gobioidei</taxon>
        <taxon>Gobiidae</taxon>
        <taxon>Benthophilinae</taxon>
        <taxon>Neogobiini</taxon>
        <taxon>Neogobius</taxon>
    </lineage>
</organism>
<sequence>KAGLNMFSSLSGLAAASLVIAGKGHIPPLLCQISELRKGTWMGDRLETTGSLSEMECEQSTVDLTCSGKVIRIHSADYGRSDGTTCSEGRPSHEIRFSLSFRCNEKDKCTVKAVNSEFGDPCPGTYKYLQLDFSCVGKSCSVHVI</sequence>
<keyword evidence="3" id="KW-0732">Signal</keyword>
<evidence type="ECO:0000256" key="1">
    <source>
        <dbReference type="ARBA" id="ARBA00022734"/>
    </source>
</evidence>